<evidence type="ECO:0000313" key="2">
    <source>
        <dbReference type="Proteomes" id="UP000253740"/>
    </source>
</evidence>
<sequence>MVDDDIYTFRIAAYSPDTIPMARLAEYMAELAAMFGEKDRVHFKGLEPGSTKLLSRVEREAAPKVRDNVTGAASGEVIEAAGAFKRLNEMLRKDNAEGELSRSGTNVLNFPGRKTIRPPKLGPFTQGVSKDGILVRIGGKDKSAHAIIEDGDGNTWSFEVSRELAKELAHYLFGKPLRLSGHGRWFRDEEGQWQYSSLKAVEFKVLDDASLAAIIGKIRGLPKETWKQGVDPIEMLRSLRDDGGGVN</sequence>
<gene>
    <name evidence="1" type="ORF">MBSD_n0364</name>
</gene>
<dbReference type="AlphaFoldDB" id="A0A0K8QK49"/>
<accession>A0A0K8QK49</accession>
<dbReference type="RefSeq" id="WP_148667789.1">
    <property type="nucleotide sequence ID" value="NZ_DF970149.1"/>
</dbReference>
<dbReference type="EMBL" id="DF970149">
    <property type="protein sequence ID" value="GAP65076.1"/>
    <property type="molecule type" value="Genomic_DNA"/>
</dbReference>
<protein>
    <submittedName>
        <fullName evidence="1">Uncharacterized protein</fullName>
    </submittedName>
</protein>
<dbReference type="Proteomes" id="UP000253740">
    <property type="component" value="Unassembled WGS sequence"/>
</dbReference>
<evidence type="ECO:0000313" key="1">
    <source>
        <dbReference type="EMBL" id="GAP65076.1"/>
    </source>
</evidence>
<dbReference type="OrthoDB" id="5947241at2"/>
<proteinExistence type="predicted"/>
<name>A0A0K8QK49_9GAMM</name>
<reference evidence="1" key="1">
    <citation type="submission" date="2015-08" db="EMBL/GenBank/DDBJ databases">
        <title>Complete DNA Sequence of Pseudomonas syringae pv. actinidiae, the Causal Agent of Kiwifruit Canker Disease.</title>
        <authorList>
            <person name="Rikkerink E.H.A."/>
            <person name="Fineran P.C."/>
        </authorList>
    </citation>
    <scope>NUCLEOTIDE SEQUENCE</scope>
    <source>
        <strain evidence="1">SkMP5</strain>
    </source>
</reference>
<keyword evidence="2" id="KW-1185">Reference proteome</keyword>
<organism evidence="1">
    <name type="scientific">Mizugakiibacter sediminis</name>
    <dbReference type="NCBI Taxonomy" id="1475481"/>
    <lineage>
        <taxon>Bacteria</taxon>
        <taxon>Pseudomonadati</taxon>
        <taxon>Pseudomonadota</taxon>
        <taxon>Gammaproteobacteria</taxon>
        <taxon>Lysobacterales</taxon>
        <taxon>Rhodanobacteraceae</taxon>
        <taxon>Mizugakiibacter</taxon>
    </lineage>
</organism>